<evidence type="ECO:0000256" key="3">
    <source>
        <dbReference type="ARBA" id="ARBA00022448"/>
    </source>
</evidence>
<evidence type="ECO:0000259" key="11">
    <source>
        <dbReference type="Pfam" id="PF00482"/>
    </source>
</evidence>
<organism evidence="12">
    <name type="scientific">Rouxiella sp. WC2420</name>
    <dbReference type="NCBI Taxonomy" id="3234145"/>
    <lineage>
        <taxon>Bacteria</taxon>
        <taxon>Pseudomonadati</taxon>
        <taxon>Pseudomonadota</taxon>
        <taxon>Gammaproteobacteria</taxon>
        <taxon>Enterobacterales</taxon>
        <taxon>Yersiniaceae</taxon>
        <taxon>Rouxiella</taxon>
    </lineage>
</organism>
<dbReference type="PANTHER" id="PTHR30012">
    <property type="entry name" value="GENERAL SECRETION PATHWAY PROTEIN"/>
    <property type="match status" value="1"/>
</dbReference>
<dbReference type="InterPro" id="IPR001992">
    <property type="entry name" value="T2SS_GspF/T4SS_PilC_CS"/>
</dbReference>
<comment type="subcellular location">
    <subcellularLocation>
        <location evidence="1 9">Cell inner membrane</location>
        <topology evidence="1 9">Multi-pass membrane protein</topology>
    </subcellularLocation>
</comment>
<feature type="transmembrane region" description="Helical" evidence="10">
    <location>
        <begin position="53"/>
        <end position="80"/>
    </location>
</feature>
<keyword evidence="4" id="KW-1003">Cell membrane</keyword>
<reference evidence="12" key="1">
    <citation type="submission" date="2024-07" db="EMBL/GenBank/DDBJ databases">
        <authorList>
            <person name="Biller S.J."/>
        </authorList>
    </citation>
    <scope>NUCLEOTIDE SEQUENCE</scope>
    <source>
        <strain evidence="12">WC2420</strain>
    </source>
</reference>
<gene>
    <name evidence="12" type="ORF">AB3G37_21065</name>
</gene>
<evidence type="ECO:0000256" key="2">
    <source>
        <dbReference type="ARBA" id="ARBA00005745"/>
    </source>
</evidence>
<feature type="domain" description="Type II secretion system protein GspF" evidence="11">
    <location>
        <begin position="117"/>
        <end position="237"/>
    </location>
</feature>
<dbReference type="PANTHER" id="PTHR30012:SF7">
    <property type="entry name" value="PROTEIN TRANSPORT PROTEIN HOFC HOMOLOG"/>
    <property type="match status" value="1"/>
</dbReference>
<feature type="transmembrane region" description="Helical" evidence="10">
    <location>
        <begin position="218"/>
        <end position="238"/>
    </location>
</feature>
<evidence type="ECO:0000256" key="10">
    <source>
        <dbReference type="SAM" id="Phobius"/>
    </source>
</evidence>
<evidence type="ECO:0000313" key="12">
    <source>
        <dbReference type="EMBL" id="XDU71969.1"/>
    </source>
</evidence>
<dbReference type="InterPro" id="IPR018076">
    <property type="entry name" value="T2SS_GspF_dom"/>
</dbReference>
<dbReference type="GO" id="GO:0005886">
    <property type="term" value="C:plasma membrane"/>
    <property type="evidence" value="ECO:0007669"/>
    <property type="project" value="UniProtKB-SubCell"/>
</dbReference>
<dbReference type="AlphaFoldDB" id="A0AB39VPR6"/>
<feature type="transmembrane region" description="Helical" evidence="10">
    <location>
        <begin position="12"/>
        <end position="33"/>
    </location>
</feature>
<keyword evidence="5" id="KW-0997">Cell inner membrane</keyword>
<keyword evidence="6 9" id="KW-0812">Transmembrane</keyword>
<dbReference type="EMBL" id="CP165628">
    <property type="protein sequence ID" value="XDU71969.1"/>
    <property type="molecule type" value="Genomic_DNA"/>
</dbReference>
<dbReference type="InterPro" id="IPR003004">
    <property type="entry name" value="GspF/PilC"/>
</dbReference>
<evidence type="ECO:0000256" key="7">
    <source>
        <dbReference type="ARBA" id="ARBA00022989"/>
    </source>
</evidence>
<comment type="similarity">
    <text evidence="2 9">Belongs to the GSP F family.</text>
</comment>
<dbReference type="Gene3D" id="1.20.81.30">
    <property type="entry name" value="Type II secretion system (T2SS), domain F"/>
    <property type="match status" value="1"/>
</dbReference>
<protein>
    <submittedName>
        <fullName evidence="12">Type II secretion system F family protein</fullName>
    </submittedName>
</protein>
<dbReference type="InterPro" id="IPR042094">
    <property type="entry name" value="T2SS_GspF_sf"/>
</dbReference>
<evidence type="ECO:0000256" key="9">
    <source>
        <dbReference type="RuleBase" id="RU003923"/>
    </source>
</evidence>
<dbReference type="PRINTS" id="PR00812">
    <property type="entry name" value="BCTERIALGSPF"/>
</dbReference>
<dbReference type="FunFam" id="1.20.81.30:FF:000001">
    <property type="entry name" value="Type II secretion system protein F"/>
    <property type="match status" value="1"/>
</dbReference>
<evidence type="ECO:0000256" key="1">
    <source>
        <dbReference type="ARBA" id="ARBA00004429"/>
    </source>
</evidence>
<keyword evidence="7 10" id="KW-1133">Transmembrane helix</keyword>
<name>A0AB39VPR6_9GAMM</name>
<keyword evidence="8 10" id="KW-0472">Membrane</keyword>
<dbReference type="Pfam" id="PF00482">
    <property type="entry name" value="T2SSF"/>
    <property type="match status" value="1"/>
</dbReference>
<evidence type="ECO:0000256" key="8">
    <source>
        <dbReference type="ARBA" id="ARBA00023136"/>
    </source>
</evidence>
<dbReference type="PROSITE" id="PS00874">
    <property type="entry name" value="T2SP_F"/>
    <property type="match status" value="1"/>
</dbReference>
<sequence length="246" mass="27598">MQLQKRVKKALRYPLIVMVVALAITLLMLTLVLPEFAKIYDSFDAQLPWFTQMLISTSGAIVRFGPAVSLFFALGIGLYIRYLHPQEKWRWREQAWLLRLPLVRKLIADGCLCQLFQTLVLTQHAGMTLSAGLEAAEITISNLHYRRAVGQLTQRLSQGIALNKALHESVLFPALCRQLVRIGEESGALDTLLEKLAHWHAEQANELADNMAQKIEPLMMLFMGVIVGGLVIAMYLPIFNLGAAMT</sequence>
<proteinExistence type="inferred from homology"/>
<dbReference type="GO" id="GO:0015628">
    <property type="term" value="P:protein secretion by the type II secretion system"/>
    <property type="evidence" value="ECO:0007669"/>
    <property type="project" value="TreeGrafter"/>
</dbReference>
<evidence type="ECO:0000256" key="6">
    <source>
        <dbReference type="ARBA" id="ARBA00022692"/>
    </source>
</evidence>
<keyword evidence="3 9" id="KW-0813">Transport</keyword>
<evidence type="ECO:0000256" key="5">
    <source>
        <dbReference type="ARBA" id="ARBA00022519"/>
    </source>
</evidence>
<accession>A0AB39VPR6</accession>
<evidence type="ECO:0000256" key="4">
    <source>
        <dbReference type="ARBA" id="ARBA00022475"/>
    </source>
</evidence>